<reference evidence="1" key="1">
    <citation type="submission" date="2021-02" db="EMBL/GenBank/DDBJ databases">
        <authorList>
            <person name="Nowell W R."/>
        </authorList>
    </citation>
    <scope>NUCLEOTIDE SEQUENCE</scope>
</reference>
<dbReference type="AlphaFoldDB" id="A0A815UZH8"/>
<dbReference type="Proteomes" id="UP000663860">
    <property type="component" value="Unassembled WGS sequence"/>
</dbReference>
<proteinExistence type="predicted"/>
<evidence type="ECO:0000313" key="2">
    <source>
        <dbReference type="Proteomes" id="UP000663860"/>
    </source>
</evidence>
<dbReference type="SUPFAM" id="SSF46966">
    <property type="entry name" value="Spectrin repeat"/>
    <property type="match status" value="1"/>
</dbReference>
<protein>
    <submittedName>
        <fullName evidence="1">Uncharacterized protein</fullName>
    </submittedName>
</protein>
<accession>A0A815UZH8</accession>
<name>A0A815UZH8_9BILA</name>
<evidence type="ECO:0000313" key="1">
    <source>
        <dbReference type="EMBL" id="CAF1523106.1"/>
    </source>
</evidence>
<gene>
    <name evidence="1" type="ORF">IZO911_LOCUS45902</name>
</gene>
<sequence>REAPADDGPIFYQDQLRERLDQYQKLQTELNLKEHTVRNLVLQGRQDLSNPSPSAPELAQNLEEIFLTKNKK</sequence>
<feature type="non-terminal residue" evidence="1">
    <location>
        <position position="1"/>
    </location>
</feature>
<dbReference type="EMBL" id="CAJNOE010006298">
    <property type="protein sequence ID" value="CAF1523106.1"/>
    <property type="molecule type" value="Genomic_DNA"/>
</dbReference>
<comment type="caution">
    <text evidence="1">The sequence shown here is derived from an EMBL/GenBank/DDBJ whole genome shotgun (WGS) entry which is preliminary data.</text>
</comment>
<organism evidence="1 2">
    <name type="scientific">Adineta steineri</name>
    <dbReference type="NCBI Taxonomy" id="433720"/>
    <lineage>
        <taxon>Eukaryota</taxon>
        <taxon>Metazoa</taxon>
        <taxon>Spiralia</taxon>
        <taxon>Gnathifera</taxon>
        <taxon>Rotifera</taxon>
        <taxon>Eurotatoria</taxon>
        <taxon>Bdelloidea</taxon>
        <taxon>Adinetida</taxon>
        <taxon>Adinetidae</taxon>
        <taxon>Adineta</taxon>
    </lineage>
</organism>